<dbReference type="EMBL" id="JACHGT010000015">
    <property type="protein sequence ID" value="MBB6038067.1"/>
    <property type="molecule type" value="Genomic_DNA"/>
</dbReference>
<evidence type="ECO:0000313" key="2">
    <source>
        <dbReference type="Proteomes" id="UP000548476"/>
    </source>
</evidence>
<dbReference type="SUPFAM" id="SSF52540">
    <property type="entry name" value="P-loop containing nucleoside triphosphate hydrolases"/>
    <property type="match status" value="1"/>
</dbReference>
<dbReference type="InterPro" id="IPR027417">
    <property type="entry name" value="P-loop_NTPase"/>
</dbReference>
<keyword evidence="1" id="KW-0808">Transferase</keyword>
<dbReference type="Proteomes" id="UP000548476">
    <property type="component" value="Unassembled WGS sequence"/>
</dbReference>
<organism evidence="1 2">
    <name type="scientific">Phytomonospora endophytica</name>
    <dbReference type="NCBI Taxonomy" id="714109"/>
    <lineage>
        <taxon>Bacteria</taxon>
        <taxon>Bacillati</taxon>
        <taxon>Actinomycetota</taxon>
        <taxon>Actinomycetes</taxon>
        <taxon>Micromonosporales</taxon>
        <taxon>Micromonosporaceae</taxon>
        <taxon>Phytomonospora</taxon>
    </lineage>
</organism>
<evidence type="ECO:0000313" key="1">
    <source>
        <dbReference type="EMBL" id="MBB6038067.1"/>
    </source>
</evidence>
<sequence>METGRYGALAASILERPPFLGDIRVVAVDGGTGAGKSTVASALDRAFRAAGASTHVLHTDDLLDGWSDLAGSGRRLAELVLTPLAEGRPAAYPAYDWHASRFGDRLRHVGAPDVLILEGVGSARRANRPHLTFTVFVEAPLAVRRERVLARDGAQVDAPLRRWIAEETAHFTAEGTRGAADVVMDGRARVGHDHDTEYVRLDPPPGQGA</sequence>
<keyword evidence="1" id="KW-0418">Kinase</keyword>
<accession>A0A841FXI8</accession>
<dbReference type="AlphaFoldDB" id="A0A841FXI8"/>
<comment type="caution">
    <text evidence="1">The sequence shown here is derived from an EMBL/GenBank/DDBJ whole genome shotgun (WGS) entry which is preliminary data.</text>
</comment>
<keyword evidence="2" id="KW-1185">Reference proteome</keyword>
<name>A0A841FXI8_9ACTN</name>
<dbReference type="Gene3D" id="3.40.50.300">
    <property type="entry name" value="P-loop containing nucleotide triphosphate hydrolases"/>
    <property type="match status" value="1"/>
</dbReference>
<dbReference type="GO" id="GO:0016301">
    <property type="term" value="F:kinase activity"/>
    <property type="evidence" value="ECO:0007669"/>
    <property type="project" value="UniProtKB-KW"/>
</dbReference>
<proteinExistence type="predicted"/>
<gene>
    <name evidence="1" type="ORF">HNR73_005947</name>
</gene>
<protein>
    <submittedName>
        <fullName evidence="1">Uridine kinase</fullName>
    </submittedName>
</protein>
<reference evidence="1 2" key="1">
    <citation type="submission" date="2020-08" db="EMBL/GenBank/DDBJ databases">
        <title>Genomic Encyclopedia of Type Strains, Phase IV (KMG-IV): sequencing the most valuable type-strain genomes for metagenomic binning, comparative biology and taxonomic classification.</title>
        <authorList>
            <person name="Goeker M."/>
        </authorList>
    </citation>
    <scope>NUCLEOTIDE SEQUENCE [LARGE SCALE GENOMIC DNA]</scope>
    <source>
        <strain evidence="1 2">YIM 65646</strain>
    </source>
</reference>
<dbReference type="RefSeq" id="WP_184790875.1">
    <property type="nucleotide sequence ID" value="NZ_BONT01000048.1"/>
</dbReference>